<sequence>MKTMLVLSAGVTAKAGMFQTVRTNEMAPAQRRPKRVIKHIPVPPLNCSTKHELSEEELSTGKVGCASSV</sequence>
<dbReference type="Proteomes" id="UP000621859">
    <property type="component" value="Unassembled WGS sequence"/>
</dbReference>
<protein>
    <recommendedName>
        <fullName evidence="3">Secreted protein</fullName>
    </recommendedName>
</protein>
<proteinExistence type="predicted"/>
<accession>A0ABQ2PGX0</accession>
<gene>
    <name evidence="1" type="ORF">GCM10010971_06570</name>
</gene>
<evidence type="ECO:0000313" key="2">
    <source>
        <dbReference type="Proteomes" id="UP000621859"/>
    </source>
</evidence>
<evidence type="ECO:0000313" key="1">
    <source>
        <dbReference type="EMBL" id="GGP24838.1"/>
    </source>
</evidence>
<name>A0ABQ2PGX0_9NEIS</name>
<dbReference type="EMBL" id="BMLY01000001">
    <property type="protein sequence ID" value="GGP24838.1"/>
    <property type="molecule type" value="Genomic_DNA"/>
</dbReference>
<comment type="caution">
    <text evidence="1">The sequence shown here is derived from an EMBL/GenBank/DDBJ whole genome shotgun (WGS) entry which is preliminary data.</text>
</comment>
<evidence type="ECO:0008006" key="3">
    <source>
        <dbReference type="Google" id="ProtNLM"/>
    </source>
</evidence>
<organism evidence="1 2">
    <name type="scientific">Silvimonas amylolytica</name>
    <dbReference type="NCBI Taxonomy" id="449663"/>
    <lineage>
        <taxon>Bacteria</taxon>
        <taxon>Pseudomonadati</taxon>
        <taxon>Pseudomonadota</taxon>
        <taxon>Betaproteobacteria</taxon>
        <taxon>Neisseriales</taxon>
        <taxon>Chitinibacteraceae</taxon>
        <taxon>Silvimonas</taxon>
    </lineage>
</organism>
<reference evidence="2" key="1">
    <citation type="journal article" date="2019" name="Int. J. Syst. Evol. Microbiol.">
        <title>The Global Catalogue of Microorganisms (GCM) 10K type strain sequencing project: providing services to taxonomists for standard genome sequencing and annotation.</title>
        <authorList>
            <consortium name="The Broad Institute Genomics Platform"/>
            <consortium name="The Broad Institute Genome Sequencing Center for Infectious Disease"/>
            <person name="Wu L."/>
            <person name="Ma J."/>
        </authorList>
    </citation>
    <scope>NUCLEOTIDE SEQUENCE [LARGE SCALE GENOMIC DNA]</scope>
    <source>
        <strain evidence="2">CGMCC 1.8860</strain>
    </source>
</reference>
<keyword evidence="2" id="KW-1185">Reference proteome</keyword>